<dbReference type="Proteomes" id="UP001642540">
    <property type="component" value="Unassembled WGS sequence"/>
</dbReference>
<dbReference type="Gene3D" id="3.80.10.10">
    <property type="entry name" value="Ribonuclease Inhibitor"/>
    <property type="match status" value="1"/>
</dbReference>
<comment type="caution">
    <text evidence="2">The sequence shown here is derived from an EMBL/GenBank/DDBJ whole genome shotgun (WGS) entry which is preliminary data.</text>
</comment>
<feature type="region of interest" description="Disordered" evidence="1">
    <location>
        <begin position="1"/>
        <end position="24"/>
    </location>
</feature>
<name>A0ABP1PPM6_9HEXA</name>
<sequence length="504" mass="57722">MDNDNKPSKTIKLEVPSTPHHNDLGKSVSPHGLAEYDYFTPVLAVDVWPTILSYVTEKKDLESAMNTCQLFNDILHPRAFTELILPLLLLKKNLSPESVLACRGINQNAKSTVENIFFNSGSPWFYPFSTLLGNPENFIDFITETLPNLPPGFNLFISKRAVFQASHSLELQHILTLTKHYGTNLTELNICLYILPDVNEQVEPLEQFLQALSNTPHLRILIVRVNMVEFDLPYVNEENQVTAFSFPMLDNLSDLTLAYNAVFELLQIPFAYPVTPLVSRFMQSFIRSYGPQLDTFSCNKGMLDIGLPADFISSNLTNIKQFQMITTPSQSTLDIMAQFEFPRLERLALKPVPFGIPFSSSLLHVLENFGDTLTEIHCGSLDEIEDGIVKNWKPMSKLTKLTVYWKSFDSGFWPDLKVMLTNLRCLKFQSNSFPEEAPVPAYNRRQAFFNMFPQLEKLIWRVYGKELCFIEKTFIRNVKLPVCRYYEVPNPTSLLHTFLNRNDS</sequence>
<evidence type="ECO:0000313" key="2">
    <source>
        <dbReference type="EMBL" id="CAL8070755.1"/>
    </source>
</evidence>
<dbReference type="InterPro" id="IPR032675">
    <property type="entry name" value="LRR_dom_sf"/>
</dbReference>
<gene>
    <name evidence="2" type="ORF">ODALV1_LOCUS1404</name>
</gene>
<accession>A0ABP1PPM6</accession>
<evidence type="ECO:0000256" key="1">
    <source>
        <dbReference type="SAM" id="MobiDB-lite"/>
    </source>
</evidence>
<dbReference type="SUPFAM" id="SSF52047">
    <property type="entry name" value="RNI-like"/>
    <property type="match status" value="1"/>
</dbReference>
<evidence type="ECO:0000313" key="3">
    <source>
        <dbReference type="Proteomes" id="UP001642540"/>
    </source>
</evidence>
<keyword evidence="3" id="KW-1185">Reference proteome</keyword>
<organism evidence="2 3">
    <name type="scientific">Orchesella dallaii</name>
    <dbReference type="NCBI Taxonomy" id="48710"/>
    <lineage>
        <taxon>Eukaryota</taxon>
        <taxon>Metazoa</taxon>
        <taxon>Ecdysozoa</taxon>
        <taxon>Arthropoda</taxon>
        <taxon>Hexapoda</taxon>
        <taxon>Collembola</taxon>
        <taxon>Entomobryomorpha</taxon>
        <taxon>Entomobryoidea</taxon>
        <taxon>Orchesellidae</taxon>
        <taxon>Orchesellinae</taxon>
        <taxon>Orchesella</taxon>
    </lineage>
</organism>
<reference evidence="2 3" key="1">
    <citation type="submission" date="2024-08" db="EMBL/GenBank/DDBJ databases">
        <authorList>
            <person name="Cucini C."/>
            <person name="Frati F."/>
        </authorList>
    </citation>
    <scope>NUCLEOTIDE SEQUENCE [LARGE SCALE GENOMIC DNA]</scope>
</reference>
<dbReference type="EMBL" id="CAXLJM020000004">
    <property type="protein sequence ID" value="CAL8070755.1"/>
    <property type="molecule type" value="Genomic_DNA"/>
</dbReference>
<proteinExistence type="predicted"/>
<protein>
    <recommendedName>
        <fullName evidence="4">F-box domain-containing protein</fullName>
    </recommendedName>
</protein>
<evidence type="ECO:0008006" key="4">
    <source>
        <dbReference type="Google" id="ProtNLM"/>
    </source>
</evidence>